<dbReference type="InterPro" id="IPR050415">
    <property type="entry name" value="MRET"/>
</dbReference>
<reference evidence="15 16" key="1">
    <citation type="submission" date="2024-06" db="EMBL/GenBank/DDBJ databases">
        <authorList>
            <person name="Steensen K."/>
            <person name="Seneca J."/>
            <person name="Bartlau N."/>
            <person name="Yu A.X."/>
            <person name="Polz M.F."/>
        </authorList>
    </citation>
    <scope>NUCLEOTIDE SEQUENCE [LARGE SCALE GENOMIC DNA]</scope>
    <source>
        <strain evidence="15 16">FF146</strain>
    </source>
</reference>
<organism evidence="15 16">
    <name type="scientific">Vibrio cortegadensis</name>
    <dbReference type="NCBI Taxonomy" id="1328770"/>
    <lineage>
        <taxon>Bacteria</taxon>
        <taxon>Pseudomonadati</taxon>
        <taxon>Pseudomonadota</taxon>
        <taxon>Gammaproteobacteria</taxon>
        <taxon>Vibrionales</taxon>
        <taxon>Vibrionaceae</taxon>
        <taxon>Vibrio</taxon>
    </lineage>
</organism>
<evidence type="ECO:0000313" key="16">
    <source>
        <dbReference type="Proteomes" id="UP001569153"/>
    </source>
</evidence>
<dbReference type="InterPro" id="IPR017938">
    <property type="entry name" value="Riboflavin_synthase-like_b-brl"/>
</dbReference>
<evidence type="ECO:0000256" key="2">
    <source>
        <dbReference type="ARBA" id="ARBA00004141"/>
    </source>
</evidence>
<dbReference type="SUPFAM" id="SSF52343">
    <property type="entry name" value="Ferredoxin reductase-like, C-terminal NADP-linked domain"/>
    <property type="match status" value="1"/>
</dbReference>
<evidence type="ECO:0000256" key="5">
    <source>
        <dbReference type="ARBA" id="ARBA00022714"/>
    </source>
</evidence>
<evidence type="ECO:0000313" key="15">
    <source>
        <dbReference type="EMBL" id="MEZ8194446.1"/>
    </source>
</evidence>
<dbReference type="RefSeq" id="WP_371729946.1">
    <property type="nucleotide sequence ID" value="NZ_JBGOOT010000003.1"/>
</dbReference>
<keyword evidence="7" id="KW-0274">FAD</keyword>
<protein>
    <submittedName>
        <fullName evidence="15">Ferric reductase-like transmembrane domain-containing protein</fullName>
    </submittedName>
</protein>
<dbReference type="InterPro" id="IPR017927">
    <property type="entry name" value="FAD-bd_FR_type"/>
</dbReference>
<dbReference type="SUPFAM" id="SSF63380">
    <property type="entry name" value="Riboflavin synthase domain-like"/>
    <property type="match status" value="1"/>
</dbReference>
<feature type="transmembrane region" description="Helical" evidence="13">
    <location>
        <begin position="128"/>
        <end position="145"/>
    </location>
</feature>
<keyword evidence="6" id="KW-0479">Metal-binding</keyword>
<keyword evidence="4 13" id="KW-0812">Transmembrane</keyword>
<dbReference type="InterPro" id="IPR039261">
    <property type="entry name" value="FNR_nucleotide-bd"/>
</dbReference>
<dbReference type="Gene3D" id="3.40.50.80">
    <property type="entry name" value="Nucleotide-binding domain of ferredoxin-NADP reductase (FNR) module"/>
    <property type="match status" value="1"/>
</dbReference>
<dbReference type="EMBL" id="JBGOOT010000003">
    <property type="protein sequence ID" value="MEZ8194446.1"/>
    <property type="molecule type" value="Genomic_DNA"/>
</dbReference>
<keyword evidence="5" id="KW-0001">2Fe-2S</keyword>
<keyword evidence="9" id="KW-0560">Oxidoreductase</keyword>
<comment type="caution">
    <text evidence="15">The sequence shown here is derived from an EMBL/GenBank/DDBJ whole genome shotgun (WGS) entry which is preliminary data.</text>
</comment>
<evidence type="ECO:0000256" key="6">
    <source>
        <dbReference type="ARBA" id="ARBA00022723"/>
    </source>
</evidence>
<dbReference type="Pfam" id="PF01794">
    <property type="entry name" value="Ferric_reduct"/>
    <property type="match status" value="1"/>
</dbReference>
<dbReference type="InterPro" id="IPR013112">
    <property type="entry name" value="FAD-bd_8"/>
</dbReference>
<evidence type="ECO:0000256" key="8">
    <source>
        <dbReference type="ARBA" id="ARBA00022989"/>
    </source>
</evidence>
<gene>
    <name evidence="15" type="ORF">ACED38_06020</name>
</gene>
<dbReference type="CDD" id="cd06198">
    <property type="entry name" value="FNR_like_3"/>
    <property type="match status" value="1"/>
</dbReference>
<comment type="cofactor">
    <cofactor evidence="1">
        <name>FAD</name>
        <dbReference type="ChEBI" id="CHEBI:57692"/>
    </cofactor>
</comment>
<feature type="transmembrane region" description="Helical" evidence="13">
    <location>
        <begin position="157"/>
        <end position="177"/>
    </location>
</feature>
<keyword evidence="8 13" id="KW-1133">Transmembrane helix</keyword>
<evidence type="ECO:0000256" key="3">
    <source>
        <dbReference type="ARBA" id="ARBA00022630"/>
    </source>
</evidence>
<evidence type="ECO:0000256" key="7">
    <source>
        <dbReference type="ARBA" id="ARBA00022827"/>
    </source>
</evidence>
<keyword evidence="10" id="KW-0408">Iron</keyword>
<evidence type="ECO:0000259" key="14">
    <source>
        <dbReference type="PROSITE" id="PS51384"/>
    </source>
</evidence>
<feature type="transmembrane region" description="Helical" evidence="13">
    <location>
        <begin position="183"/>
        <end position="200"/>
    </location>
</feature>
<evidence type="ECO:0000256" key="9">
    <source>
        <dbReference type="ARBA" id="ARBA00023002"/>
    </source>
</evidence>
<dbReference type="Pfam" id="PF08022">
    <property type="entry name" value="FAD_binding_8"/>
    <property type="match status" value="1"/>
</dbReference>
<dbReference type="Proteomes" id="UP001569153">
    <property type="component" value="Unassembled WGS sequence"/>
</dbReference>
<dbReference type="PROSITE" id="PS51384">
    <property type="entry name" value="FAD_FR"/>
    <property type="match status" value="1"/>
</dbReference>
<feature type="domain" description="FAD-binding FR-type" evidence="14">
    <location>
        <begin position="207"/>
        <end position="309"/>
    </location>
</feature>
<keyword evidence="3" id="KW-0285">Flavoprotein</keyword>
<dbReference type="Gene3D" id="2.40.30.10">
    <property type="entry name" value="Translation factors"/>
    <property type="match status" value="1"/>
</dbReference>
<dbReference type="PANTHER" id="PTHR47354:SF8">
    <property type="entry name" value="1,2-PHENYLACETYL-COA EPOXIDASE, SUBUNIT E"/>
    <property type="match status" value="1"/>
</dbReference>
<feature type="transmembrane region" description="Helical" evidence="13">
    <location>
        <begin position="315"/>
        <end position="333"/>
    </location>
</feature>
<evidence type="ECO:0000256" key="10">
    <source>
        <dbReference type="ARBA" id="ARBA00023004"/>
    </source>
</evidence>
<evidence type="ECO:0000256" key="13">
    <source>
        <dbReference type="SAM" id="Phobius"/>
    </source>
</evidence>
<comment type="subcellular location">
    <subcellularLocation>
        <location evidence="2">Membrane</location>
        <topology evidence="2">Multi-pass membrane protein</topology>
    </subcellularLocation>
</comment>
<evidence type="ECO:0000256" key="11">
    <source>
        <dbReference type="ARBA" id="ARBA00023014"/>
    </source>
</evidence>
<keyword evidence="16" id="KW-1185">Reference proteome</keyword>
<feature type="transmembrane region" description="Helical" evidence="13">
    <location>
        <begin position="33"/>
        <end position="53"/>
    </location>
</feature>
<evidence type="ECO:0000256" key="4">
    <source>
        <dbReference type="ARBA" id="ARBA00022692"/>
    </source>
</evidence>
<sequence>MFRFTAILTLLWLPSLLVNWESLDNFFTWRHQLTMYTGLLGLGYMGLAVLLAVRFRWVEKIVKGLDKGYKLHKNLGIGATVALIFHWLVIKSGPWLVDAGVFERPNHGARPELESINWHAIAEQVGDISFKVFLIFSIISLYQAISYKTFKHTHKIGGLLMIAGVFHTLLLLDWNIGTAPMNIAIAIISIVGIGCSWLSLTGKIGKENQSEGQVANVEAFSVKSGQNMAIRFSIKLTSDISYEEGQFAYLNFHDGEAPHPFSILNFDAEKQKIEFGVKDLGDYTHKLVNNLEIGQKVTVEGGYGAFQIPKVERQVWIGAGIGIVPFLSRLYWLKRKSNKQQLKLEEVHLFYCVNSEKEAFFQNEILSLLQRLDFVKLHMVIAEAGELLDSNQIVEKMNGNQFETCFCGPTLFGNLLKNDLIIAGVPPEHFHTELFNMR</sequence>
<name>A0ABV4M4J4_9VIBR</name>
<proteinExistence type="predicted"/>
<feature type="transmembrane region" description="Helical" evidence="13">
    <location>
        <begin position="74"/>
        <end position="90"/>
    </location>
</feature>
<dbReference type="PANTHER" id="PTHR47354">
    <property type="entry name" value="NADH OXIDOREDUCTASE HCR"/>
    <property type="match status" value="1"/>
</dbReference>
<evidence type="ECO:0000256" key="1">
    <source>
        <dbReference type="ARBA" id="ARBA00001974"/>
    </source>
</evidence>
<keyword evidence="11" id="KW-0411">Iron-sulfur</keyword>
<evidence type="ECO:0000256" key="12">
    <source>
        <dbReference type="ARBA" id="ARBA00023136"/>
    </source>
</evidence>
<dbReference type="InterPro" id="IPR013130">
    <property type="entry name" value="Fe3_Rdtase_TM_dom"/>
</dbReference>
<keyword evidence="12 13" id="KW-0472">Membrane</keyword>
<accession>A0ABV4M4J4</accession>